<dbReference type="PROSITE" id="PS00137">
    <property type="entry name" value="SUBTILASE_HIS"/>
    <property type="match status" value="1"/>
</dbReference>
<proteinExistence type="inferred from homology"/>
<evidence type="ECO:0000313" key="9">
    <source>
        <dbReference type="Proteomes" id="UP000251800"/>
    </source>
</evidence>
<dbReference type="EMBL" id="QEQK01000005">
    <property type="protein sequence ID" value="PWN56413.1"/>
    <property type="molecule type" value="Genomic_DNA"/>
</dbReference>
<dbReference type="PROSITE" id="PS51257">
    <property type="entry name" value="PROKAR_LIPOPROTEIN"/>
    <property type="match status" value="1"/>
</dbReference>
<dbReference type="PANTHER" id="PTHR43806">
    <property type="entry name" value="PEPTIDASE S8"/>
    <property type="match status" value="1"/>
</dbReference>
<keyword evidence="3 5" id="KW-0378">Hydrolase</keyword>
<sequence>MMQRLLLLAGLLLLGGCVSLAGHTPRGAATRLADPASMLVVTVDNPLAPGSASVGSTPRGYGLSGGYAVSPVASRAMDALSREHRLELVDSWPIQALGVHCAVFAWRDAVSRDEMLRRLAADARVESVQPLQVFRNTARPAVVGAADPHRSLQHAADSLGLEAAHRWSRGAGVRVAVVDTQVDASHPDLIGRIAQRMDLVGEETVAAEAHGTAVSGVIAALGGNGEGILGIAPEAELLGLRACWEQGGGSICNSFTLARALSVALDASVDIVNLSLAGPADPLLSRLLRQLIVRGVFVVGAESPSDPSGFPGGVPGVAVARMAESGVLAEGEVLPAPGRSILTTLPGGRYAFLDGSSLAAAHVSGVAALVLSQRPGMAPAVLQATLQASVRPPRSPANRGDPARSPMLNACEALVRVDVATTDCLRPTRVAQRP</sequence>
<keyword evidence="4 5" id="KW-0720">Serine protease</keyword>
<feature type="active site" description="Charge relay system" evidence="5">
    <location>
        <position position="357"/>
    </location>
</feature>
<evidence type="ECO:0000256" key="6">
    <source>
        <dbReference type="SAM" id="SignalP"/>
    </source>
</evidence>
<evidence type="ECO:0000256" key="5">
    <source>
        <dbReference type="PROSITE-ProRule" id="PRU01240"/>
    </source>
</evidence>
<dbReference type="InterPro" id="IPR050131">
    <property type="entry name" value="Peptidase_S8_subtilisin-like"/>
</dbReference>
<organism evidence="8 9">
    <name type="scientific">Abyssibacter profundi</name>
    <dbReference type="NCBI Taxonomy" id="2182787"/>
    <lineage>
        <taxon>Bacteria</taxon>
        <taxon>Pseudomonadati</taxon>
        <taxon>Pseudomonadota</taxon>
        <taxon>Gammaproteobacteria</taxon>
        <taxon>Chromatiales</taxon>
        <taxon>Oceanococcaceae</taxon>
        <taxon>Abyssibacter</taxon>
    </lineage>
</organism>
<evidence type="ECO:0000256" key="2">
    <source>
        <dbReference type="ARBA" id="ARBA00022670"/>
    </source>
</evidence>
<reference evidence="8 9" key="1">
    <citation type="submission" date="2018-05" db="EMBL/GenBank/DDBJ databases">
        <title>Abyssibacter profundi OUC007T gen. nov., sp. nov, a marine bacterium isolated from seawater of the Mariana Trench.</title>
        <authorList>
            <person name="Zhou S."/>
        </authorList>
    </citation>
    <scope>NUCLEOTIDE SEQUENCE [LARGE SCALE GENOMIC DNA]</scope>
    <source>
        <strain evidence="8 9">OUC007</strain>
    </source>
</reference>
<dbReference type="AlphaFoldDB" id="A0A363ULX9"/>
<feature type="active site" description="Charge relay system" evidence="5">
    <location>
        <position position="179"/>
    </location>
</feature>
<dbReference type="Pfam" id="PF00082">
    <property type="entry name" value="Peptidase_S8"/>
    <property type="match status" value="2"/>
</dbReference>
<evidence type="ECO:0000256" key="1">
    <source>
        <dbReference type="ARBA" id="ARBA00011073"/>
    </source>
</evidence>
<keyword evidence="9" id="KW-1185">Reference proteome</keyword>
<dbReference type="RefSeq" id="WP_109719607.1">
    <property type="nucleotide sequence ID" value="NZ_QEQK01000005.1"/>
</dbReference>
<evidence type="ECO:0000259" key="7">
    <source>
        <dbReference type="Pfam" id="PF00082"/>
    </source>
</evidence>
<dbReference type="OrthoDB" id="9790784at2"/>
<dbReference type="InterPro" id="IPR036852">
    <property type="entry name" value="Peptidase_S8/S53_dom_sf"/>
</dbReference>
<comment type="similarity">
    <text evidence="1 5">Belongs to the peptidase S8 family.</text>
</comment>
<dbReference type="InterPro" id="IPR022398">
    <property type="entry name" value="Peptidase_S8_His-AS"/>
</dbReference>
<gene>
    <name evidence="8" type="ORF">DEH80_06130</name>
</gene>
<dbReference type="GO" id="GO:0006508">
    <property type="term" value="P:proteolysis"/>
    <property type="evidence" value="ECO:0007669"/>
    <property type="project" value="UniProtKB-KW"/>
</dbReference>
<dbReference type="PANTHER" id="PTHR43806:SF11">
    <property type="entry name" value="CEREVISIN-RELATED"/>
    <property type="match status" value="1"/>
</dbReference>
<dbReference type="InterPro" id="IPR015500">
    <property type="entry name" value="Peptidase_S8_subtilisin-rel"/>
</dbReference>
<keyword evidence="2 5" id="KW-0645">Protease</keyword>
<evidence type="ECO:0000256" key="4">
    <source>
        <dbReference type="ARBA" id="ARBA00022825"/>
    </source>
</evidence>
<feature type="domain" description="Peptidase S8/S53" evidence="7">
    <location>
        <begin position="170"/>
        <end position="277"/>
    </location>
</feature>
<dbReference type="GO" id="GO:0004252">
    <property type="term" value="F:serine-type endopeptidase activity"/>
    <property type="evidence" value="ECO:0007669"/>
    <property type="project" value="UniProtKB-UniRule"/>
</dbReference>
<name>A0A363ULX9_9GAMM</name>
<dbReference type="PROSITE" id="PS51892">
    <property type="entry name" value="SUBTILASE"/>
    <property type="match status" value="1"/>
</dbReference>
<feature type="domain" description="Peptidase S8/S53" evidence="7">
    <location>
        <begin position="339"/>
        <end position="390"/>
    </location>
</feature>
<protein>
    <submittedName>
        <fullName evidence="8">Serine protease</fullName>
    </submittedName>
</protein>
<evidence type="ECO:0000256" key="3">
    <source>
        <dbReference type="ARBA" id="ARBA00022801"/>
    </source>
</evidence>
<feature type="chain" id="PRO_5017007416" evidence="6">
    <location>
        <begin position="22"/>
        <end position="434"/>
    </location>
</feature>
<dbReference type="Proteomes" id="UP000251800">
    <property type="component" value="Unassembled WGS sequence"/>
</dbReference>
<dbReference type="PRINTS" id="PR00723">
    <property type="entry name" value="SUBTILISIN"/>
</dbReference>
<feature type="active site" description="Charge relay system" evidence="5">
    <location>
        <position position="210"/>
    </location>
</feature>
<feature type="signal peptide" evidence="6">
    <location>
        <begin position="1"/>
        <end position="21"/>
    </location>
</feature>
<keyword evidence="6" id="KW-0732">Signal</keyword>
<accession>A0A363ULX9</accession>
<evidence type="ECO:0000313" key="8">
    <source>
        <dbReference type="EMBL" id="PWN56413.1"/>
    </source>
</evidence>
<dbReference type="Gene3D" id="3.40.50.200">
    <property type="entry name" value="Peptidase S8/S53 domain"/>
    <property type="match status" value="1"/>
</dbReference>
<comment type="caution">
    <text evidence="8">The sequence shown here is derived from an EMBL/GenBank/DDBJ whole genome shotgun (WGS) entry which is preliminary data.</text>
</comment>
<dbReference type="SUPFAM" id="SSF52743">
    <property type="entry name" value="Subtilisin-like"/>
    <property type="match status" value="1"/>
</dbReference>
<dbReference type="InterPro" id="IPR000209">
    <property type="entry name" value="Peptidase_S8/S53_dom"/>
</dbReference>